<gene>
    <name evidence="4" type="ORF">ACJRO7_034866</name>
</gene>
<evidence type="ECO:0000256" key="2">
    <source>
        <dbReference type="ARBA" id="ARBA00038334"/>
    </source>
</evidence>
<accession>A0ABD3JEH8</accession>
<name>A0ABD3JEH8_EUCGL</name>
<evidence type="ECO:0000256" key="1">
    <source>
        <dbReference type="ARBA" id="ARBA00022801"/>
    </source>
</evidence>
<dbReference type="PANTHER" id="PTHR43329">
    <property type="entry name" value="EPOXIDE HYDROLASE"/>
    <property type="match status" value="1"/>
</dbReference>
<organism evidence="4 5">
    <name type="scientific">Eucalyptus globulus</name>
    <name type="common">Tasmanian blue gum</name>
    <dbReference type="NCBI Taxonomy" id="34317"/>
    <lineage>
        <taxon>Eukaryota</taxon>
        <taxon>Viridiplantae</taxon>
        <taxon>Streptophyta</taxon>
        <taxon>Embryophyta</taxon>
        <taxon>Tracheophyta</taxon>
        <taxon>Spermatophyta</taxon>
        <taxon>Magnoliopsida</taxon>
        <taxon>eudicotyledons</taxon>
        <taxon>Gunneridae</taxon>
        <taxon>Pentapetalae</taxon>
        <taxon>rosids</taxon>
        <taxon>malvids</taxon>
        <taxon>Myrtales</taxon>
        <taxon>Myrtaceae</taxon>
        <taxon>Myrtoideae</taxon>
        <taxon>Eucalypteae</taxon>
        <taxon>Eucalyptus</taxon>
    </lineage>
</organism>
<evidence type="ECO:0000313" key="5">
    <source>
        <dbReference type="Proteomes" id="UP001634007"/>
    </source>
</evidence>
<keyword evidence="1" id="KW-0378">Hydrolase</keyword>
<comment type="similarity">
    <text evidence="2">Belongs to the AB hydrolase superfamily. Epoxide hydrolase family.</text>
</comment>
<proteinExistence type="inferred from homology"/>
<evidence type="ECO:0000313" key="4">
    <source>
        <dbReference type="EMBL" id="KAL3722561.1"/>
    </source>
</evidence>
<protein>
    <recommendedName>
        <fullName evidence="3">AB hydrolase-1 domain-containing protein</fullName>
    </recommendedName>
</protein>
<comment type="caution">
    <text evidence="4">The sequence shown here is derived from an EMBL/GenBank/DDBJ whole genome shotgun (WGS) entry which is preliminary data.</text>
</comment>
<dbReference type="Gene3D" id="3.40.50.1820">
    <property type="entry name" value="alpha/beta hydrolase"/>
    <property type="match status" value="1"/>
</dbReference>
<dbReference type="InterPro" id="IPR029058">
    <property type="entry name" value="AB_hydrolase_fold"/>
</dbReference>
<evidence type="ECO:0000259" key="3">
    <source>
        <dbReference type="Pfam" id="PF00561"/>
    </source>
</evidence>
<sequence length="277" mass="31005">MADIAQRRVRTNEIWMHIIEKGDGPLILLIHAPDPCLTEHGYHAVAPDMRSYGDSNYPTDPALYTILHLVGLIDALGQDQAYVVGHDWGAQIAWRLCLFRPDKVKALIKLGPALSTTVPTVEAVQIHGDKEQGRAEKSFAKYNSLTLFKKFLLVNDPDVLVAPPGVELIDFLETPNSLPPWITKEELLYKAEKFRSFGFTGALNYYRAMDIISVPTKFIVGDKDVALQTFGTISYMEGELFKELVPSLQVLVIYSHHGRSKSLTTEILSFFSERSGN</sequence>
<dbReference type="PRINTS" id="PR00412">
    <property type="entry name" value="EPOXHYDRLASE"/>
</dbReference>
<dbReference type="GO" id="GO:0016787">
    <property type="term" value="F:hydrolase activity"/>
    <property type="evidence" value="ECO:0007669"/>
    <property type="project" value="UniProtKB-KW"/>
</dbReference>
<dbReference type="SUPFAM" id="SSF53474">
    <property type="entry name" value="alpha/beta-Hydrolases"/>
    <property type="match status" value="1"/>
</dbReference>
<dbReference type="InterPro" id="IPR000639">
    <property type="entry name" value="Epox_hydrolase-like"/>
</dbReference>
<feature type="domain" description="AB hydrolase-1" evidence="3">
    <location>
        <begin position="35"/>
        <end position="123"/>
    </location>
</feature>
<keyword evidence="5" id="KW-1185">Reference proteome</keyword>
<reference evidence="4 5" key="1">
    <citation type="submission" date="2024-11" db="EMBL/GenBank/DDBJ databases">
        <title>Chromosome-level genome assembly of Eucalyptus globulus Labill. provides insights into its genome evolution.</title>
        <authorList>
            <person name="Li X."/>
        </authorList>
    </citation>
    <scope>NUCLEOTIDE SEQUENCE [LARGE SCALE GENOMIC DNA]</scope>
    <source>
        <strain evidence="4">CL2024</strain>
        <tissue evidence="4">Fresh tender leaves</tissue>
    </source>
</reference>
<dbReference type="InterPro" id="IPR000073">
    <property type="entry name" value="AB_hydrolase_1"/>
</dbReference>
<dbReference type="Proteomes" id="UP001634007">
    <property type="component" value="Unassembled WGS sequence"/>
</dbReference>
<dbReference type="AlphaFoldDB" id="A0ABD3JEH8"/>
<dbReference type="Pfam" id="PF00561">
    <property type="entry name" value="Abhydrolase_1"/>
    <property type="match status" value="1"/>
</dbReference>
<dbReference type="EMBL" id="JBJKBG010000009">
    <property type="protein sequence ID" value="KAL3722561.1"/>
    <property type="molecule type" value="Genomic_DNA"/>
</dbReference>